<evidence type="ECO:0000313" key="2">
    <source>
        <dbReference type="Proteomes" id="UP000034164"/>
    </source>
</evidence>
<comment type="caution">
    <text evidence="1">The sequence shown here is derived from an EMBL/GenBank/DDBJ whole genome shotgun (WGS) entry which is preliminary data.</text>
</comment>
<organism evidence="1 2">
    <name type="scientific">[Emmonsia] crescens</name>
    <dbReference type="NCBI Taxonomy" id="73230"/>
    <lineage>
        <taxon>Eukaryota</taxon>
        <taxon>Fungi</taxon>
        <taxon>Dikarya</taxon>
        <taxon>Ascomycota</taxon>
        <taxon>Pezizomycotina</taxon>
        <taxon>Eurotiomycetes</taxon>
        <taxon>Eurotiomycetidae</taxon>
        <taxon>Onygenales</taxon>
        <taxon>Ajellomycetaceae</taxon>
        <taxon>Emergomyces</taxon>
    </lineage>
</organism>
<gene>
    <name evidence="1" type="ORF">EMCG_07836</name>
</gene>
<dbReference type="AlphaFoldDB" id="A0A0G2J557"/>
<proteinExistence type="predicted"/>
<evidence type="ECO:0000313" key="1">
    <source>
        <dbReference type="EMBL" id="KKZ66444.1"/>
    </source>
</evidence>
<dbReference type="Proteomes" id="UP000034164">
    <property type="component" value="Unassembled WGS sequence"/>
</dbReference>
<reference evidence="2" key="1">
    <citation type="journal article" date="2015" name="PLoS Genet.">
        <title>The dynamic genome and transcriptome of the human fungal pathogen Blastomyces and close relative Emmonsia.</title>
        <authorList>
            <person name="Munoz J.F."/>
            <person name="Gauthier G.M."/>
            <person name="Desjardins C.A."/>
            <person name="Gallo J.E."/>
            <person name="Holder J."/>
            <person name="Sullivan T.D."/>
            <person name="Marty A.J."/>
            <person name="Carmen J.C."/>
            <person name="Chen Z."/>
            <person name="Ding L."/>
            <person name="Gujja S."/>
            <person name="Magrini V."/>
            <person name="Misas E."/>
            <person name="Mitreva M."/>
            <person name="Priest M."/>
            <person name="Saif S."/>
            <person name="Whiston E.A."/>
            <person name="Young S."/>
            <person name="Zeng Q."/>
            <person name="Goldman W.E."/>
            <person name="Mardis E.R."/>
            <person name="Taylor J.W."/>
            <person name="McEwen J.G."/>
            <person name="Clay O.K."/>
            <person name="Klein B.S."/>
            <person name="Cuomo C.A."/>
        </authorList>
    </citation>
    <scope>NUCLEOTIDE SEQUENCE [LARGE SCALE GENOMIC DNA]</scope>
    <source>
        <strain evidence="2">UAMH 3008</strain>
    </source>
</reference>
<name>A0A0G2J557_9EURO</name>
<protein>
    <submittedName>
        <fullName evidence="1">Uncharacterized protein</fullName>
    </submittedName>
</protein>
<dbReference type="VEuPathDB" id="FungiDB:EMCG_07836"/>
<accession>A0A0G2J557</accession>
<sequence length="103" mass="12004">MEHAGGVPLHELWPKISFTQRMNCIGSISTNIMKMSELDFPVYGSLYFTDAAFLESDLKQKMDDHKYCIGLNCRNTYWDCNVGEPRYYAFKKPNRGPWRDLLS</sequence>
<dbReference type="EMBL" id="LCZI01000487">
    <property type="protein sequence ID" value="KKZ66444.1"/>
    <property type="molecule type" value="Genomic_DNA"/>
</dbReference>